<gene>
    <name evidence="2" type="ORF">NDU88_010296</name>
</gene>
<feature type="region of interest" description="Disordered" evidence="1">
    <location>
        <begin position="1"/>
        <end position="75"/>
    </location>
</feature>
<keyword evidence="3" id="KW-1185">Reference proteome</keyword>
<protein>
    <submittedName>
        <fullName evidence="2">Uncharacterized protein</fullName>
    </submittedName>
</protein>
<name>A0AAV7RYK8_PLEWA</name>
<reference evidence="2" key="1">
    <citation type="journal article" date="2022" name="bioRxiv">
        <title>Sequencing and chromosome-scale assembly of the giantPleurodeles waltlgenome.</title>
        <authorList>
            <person name="Brown T."/>
            <person name="Elewa A."/>
            <person name="Iarovenko S."/>
            <person name="Subramanian E."/>
            <person name="Araus A.J."/>
            <person name="Petzold A."/>
            <person name="Susuki M."/>
            <person name="Suzuki K.-i.T."/>
            <person name="Hayashi T."/>
            <person name="Toyoda A."/>
            <person name="Oliveira C."/>
            <person name="Osipova E."/>
            <person name="Leigh N.D."/>
            <person name="Simon A."/>
            <person name="Yun M.H."/>
        </authorList>
    </citation>
    <scope>NUCLEOTIDE SEQUENCE</scope>
    <source>
        <strain evidence="2">20211129_DDA</strain>
        <tissue evidence="2">Liver</tissue>
    </source>
</reference>
<organism evidence="2 3">
    <name type="scientific">Pleurodeles waltl</name>
    <name type="common">Iberian ribbed newt</name>
    <dbReference type="NCBI Taxonomy" id="8319"/>
    <lineage>
        <taxon>Eukaryota</taxon>
        <taxon>Metazoa</taxon>
        <taxon>Chordata</taxon>
        <taxon>Craniata</taxon>
        <taxon>Vertebrata</taxon>
        <taxon>Euteleostomi</taxon>
        <taxon>Amphibia</taxon>
        <taxon>Batrachia</taxon>
        <taxon>Caudata</taxon>
        <taxon>Salamandroidea</taxon>
        <taxon>Salamandridae</taxon>
        <taxon>Pleurodelinae</taxon>
        <taxon>Pleurodeles</taxon>
    </lineage>
</organism>
<sequence>MIDESKRSPCDGELDPVNKAVEPGPITQRRASRRRVERTKVEVRSREDEADDRREDADREQKEDADNQEVETTGE</sequence>
<evidence type="ECO:0000256" key="1">
    <source>
        <dbReference type="SAM" id="MobiDB-lite"/>
    </source>
</evidence>
<proteinExistence type="predicted"/>
<dbReference type="AlphaFoldDB" id="A0AAV7RYK8"/>
<feature type="compositionally biased region" description="Basic and acidic residues" evidence="1">
    <location>
        <begin position="38"/>
        <end position="65"/>
    </location>
</feature>
<feature type="compositionally biased region" description="Acidic residues" evidence="1">
    <location>
        <begin position="66"/>
        <end position="75"/>
    </location>
</feature>
<dbReference type="EMBL" id="JANPWB010000009">
    <property type="protein sequence ID" value="KAJ1157591.1"/>
    <property type="molecule type" value="Genomic_DNA"/>
</dbReference>
<comment type="caution">
    <text evidence="2">The sequence shown here is derived from an EMBL/GenBank/DDBJ whole genome shotgun (WGS) entry which is preliminary data.</text>
</comment>
<evidence type="ECO:0000313" key="2">
    <source>
        <dbReference type="EMBL" id="KAJ1157591.1"/>
    </source>
</evidence>
<feature type="compositionally biased region" description="Basic and acidic residues" evidence="1">
    <location>
        <begin position="1"/>
        <end position="10"/>
    </location>
</feature>
<dbReference type="Proteomes" id="UP001066276">
    <property type="component" value="Chromosome 5"/>
</dbReference>
<evidence type="ECO:0000313" key="3">
    <source>
        <dbReference type="Proteomes" id="UP001066276"/>
    </source>
</evidence>
<accession>A0AAV7RYK8</accession>